<feature type="domain" description="Cadherin" evidence="13">
    <location>
        <begin position="549"/>
        <end position="655"/>
    </location>
</feature>
<dbReference type="Pfam" id="PF23592">
    <property type="entry name" value="Cadherin_CELSR2_9th"/>
    <property type="match status" value="1"/>
</dbReference>
<accession>A0A162CBW9</accession>
<dbReference type="PROSITE" id="PS00232">
    <property type="entry name" value="CADHERIN_1"/>
    <property type="match status" value="4"/>
</dbReference>
<dbReference type="GO" id="GO:0022603">
    <property type="term" value="P:regulation of anatomical structure morphogenesis"/>
    <property type="evidence" value="ECO:0007669"/>
    <property type="project" value="UniProtKB-ARBA"/>
</dbReference>
<keyword evidence="4" id="KW-0732">Signal</keyword>
<dbReference type="GO" id="GO:0005509">
    <property type="term" value="F:calcium ion binding"/>
    <property type="evidence" value="ECO:0007669"/>
    <property type="project" value="UniProtKB-UniRule"/>
</dbReference>
<dbReference type="GO" id="GO:0048638">
    <property type="term" value="P:regulation of developmental growth"/>
    <property type="evidence" value="ECO:0007669"/>
    <property type="project" value="UniProtKB-ARBA"/>
</dbReference>
<keyword evidence="15" id="KW-1185">Reference proteome</keyword>
<dbReference type="SMART" id="SM00112">
    <property type="entry name" value="CA"/>
    <property type="match status" value="8"/>
</dbReference>
<dbReference type="PRINTS" id="PR00205">
    <property type="entry name" value="CADHERIN"/>
</dbReference>
<dbReference type="STRING" id="35525.A0A162CBW9"/>
<evidence type="ECO:0000259" key="13">
    <source>
        <dbReference type="PROSITE" id="PS50268"/>
    </source>
</evidence>
<dbReference type="GO" id="GO:0042067">
    <property type="term" value="P:establishment of ommatidial planar polarity"/>
    <property type="evidence" value="ECO:0007669"/>
    <property type="project" value="UniProtKB-ARBA"/>
</dbReference>
<dbReference type="FunFam" id="2.60.40.60:FF:000029">
    <property type="entry name" value="Cadherin EGF LAG seven-pass G-type receptor 3"/>
    <property type="match status" value="1"/>
</dbReference>
<keyword evidence="3" id="KW-0812">Transmembrane</keyword>
<feature type="domain" description="Cadherin" evidence="13">
    <location>
        <begin position="771"/>
        <end position="873"/>
    </location>
</feature>
<feature type="domain" description="Cadherin" evidence="13">
    <location>
        <begin position="441"/>
        <end position="548"/>
    </location>
</feature>
<dbReference type="InterPro" id="IPR056286">
    <property type="entry name" value="Cadherin_CELSR1-3_9th"/>
</dbReference>
<dbReference type="GO" id="GO:0035159">
    <property type="term" value="P:regulation of tube length, open tracheal system"/>
    <property type="evidence" value="ECO:0007669"/>
    <property type="project" value="UniProtKB-ARBA"/>
</dbReference>
<dbReference type="FunFam" id="2.60.40.60:FF:000431">
    <property type="entry name" value="Cadherin EGF LAG seven-pass G-type receptor"/>
    <property type="match status" value="1"/>
</dbReference>
<comment type="caution">
    <text evidence="14">The sequence shown here is derived from an EMBL/GenBank/DDBJ whole genome shotgun (WGS) entry which is preliminary data.</text>
</comment>
<gene>
    <name evidence="14" type="ORF">APZ42_020506</name>
</gene>
<feature type="region of interest" description="Disordered" evidence="12">
    <location>
        <begin position="295"/>
        <end position="318"/>
    </location>
</feature>
<evidence type="ECO:0000256" key="3">
    <source>
        <dbReference type="ARBA" id="ARBA00022692"/>
    </source>
</evidence>
<evidence type="ECO:0000256" key="11">
    <source>
        <dbReference type="PROSITE-ProRule" id="PRU00043"/>
    </source>
</evidence>
<dbReference type="GO" id="GO:0016324">
    <property type="term" value="C:apical plasma membrane"/>
    <property type="evidence" value="ECO:0007669"/>
    <property type="project" value="UniProtKB-SubCell"/>
</dbReference>
<dbReference type="InterPro" id="IPR015919">
    <property type="entry name" value="Cadherin-like_sf"/>
</dbReference>
<keyword evidence="7" id="KW-1133">Transmembrane helix</keyword>
<sequence>MYRYHKKKKKKGKSCQTHRRKHPAEREKEILKNKKKMMFRKHLSAQSWRTVGAVLLLLSHYVGPGSSFMVVVDEPAVTPAGSIIFHAAMTDDGGQNGRQWTYVWSSTSPETTRSFFHLSRDGSVRLKRSPISRPCSDWPLRIEAYDPSVRTGVTRVSLPLTVRFKSCGNQLMDGHRRQRGDHSVRLTTILPDWAGREVDDDRLFNEICLRRSELIVPKLDAYLPESVRRYCRTDSWTSSTSNRAVESSGVDLVSTESECRPGRMGNAHLHYRLNCSSPIGNGVVEAQREMDVTARLDPPPPPDILHRSGHRQRRQTAADASFSFEQPVYVASVPEERDRGLQVISLAVRNPPPIGVMYSMVAVLDARSQKLFSIDGQTGSITTSARLDRESMDVHYLRVTATEMVAGAEGSGGANRPQPRSATATVQINVEDVNDFPPTFEQANYETAIKESASIGTAVLTVRAKDQDAGANADVHYSIVNPFGANEAFRIDAKTGVISTRLALDRETNDQYNLTIQAVDQGPVQERQSATASVHVQIGDENDNYPQFSERTYTVEVAENVNWAENPIVARIRATDADVGPNAILRYSLIGGNTQGHFVIDSLSGDVAVVQPLDFETVRSYRLVIRAQDGGNPSRSNTTQLLVNVRDVNDNAPRFYTSLFQESVIENVPIGHSIVRVQAYDADDADNALISYRIVPLAIMTPTGNQQTDEDQLPFGIDPDTGWIVTVRDLDREENHHHEFEVLATDGGGKTATARVVLQIQDQNDNDPVFWPKIYDAVVGEDATPGTPVLTVTATDRDENPRLQYSIVGGNVRGRFSVSSQNGQGLISVAQPLDYKQEKRFVLTVQASDSGGRSDTATVYLNVSDANTHAPAFEAAPYSATVFEDAPIGTTVLIVAASDGDVGDNARITYGLSGELVPEFSIQPATGAIITTKPLDRERTSGYLLTITARDNGNPPLSDTTDVEISLADVNDNPPVFQQTTYTANVPEDALIGTSVLQVTATDADQGFNGRVRYVLLDSDTNASPFTLDATSGILRTNKLLDRESTAKYDLLVQAIDRGTPELSGAASVIVIIDDVNDSPPSFNIPPSSDRVRLFIQENSPVGSKVGDILARDPDEGVNAVVQYSIIGGPDAEAFTLVPRPESGSAELLTRIDLDYESARKRYELLVRAASPPLRTDVIVEVNVVDVNDNVPVLNDFRLVLNNFRNYFPLGPVARVPVFDADVNDQLHYRVVSGNSADLIHLNETSGYITLSSNLNTNVPISAAMEISVSGLFQALEGLKKKTHLGCVLTLQEAPRLWPVV</sequence>
<dbReference type="EMBL" id="LRGB01001005">
    <property type="protein sequence ID" value="KZS13922.1"/>
    <property type="molecule type" value="Genomic_DNA"/>
</dbReference>
<feature type="compositionally biased region" description="Basic residues" evidence="12">
    <location>
        <begin position="1"/>
        <end position="23"/>
    </location>
</feature>
<evidence type="ECO:0000256" key="1">
    <source>
        <dbReference type="ARBA" id="ARBA00004221"/>
    </source>
</evidence>
<dbReference type="FunFam" id="2.60.40.60:FF:000013">
    <property type="entry name" value="Cadherin EGF LAG seven-pass G-type receptor"/>
    <property type="match status" value="1"/>
</dbReference>
<reference evidence="14 15" key="1">
    <citation type="submission" date="2016-03" db="EMBL/GenBank/DDBJ databases">
        <title>EvidentialGene: Evidence-directed Construction of Genes on Genomes.</title>
        <authorList>
            <person name="Gilbert D.G."/>
            <person name="Choi J.-H."/>
            <person name="Mockaitis K."/>
            <person name="Colbourne J."/>
            <person name="Pfrender M."/>
        </authorList>
    </citation>
    <scope>NUCLEOTIDE SEQUENCE [LARGE SCALE GENOMIC DNA]</scope>
    <source>
        <strain evidence="14 15">Xinb3</strain>
        <tissue evidence="14">Complete organism</tissue>
    </source>
</reference>
<feature type="domain" description="Cadherin" evidence="13">
    <location>
        <begin position="1088"/>
        <end position="1194"/>
    </location>
</feature>
<keyword evidence="2" id="KW-0245">EGF-like domain</keyword>
<evidence type="ECO:0000256" key="6">
    <source>
        <dbReference type="ARBA" id="ARBA00022837"/>
    </source>
</evidence>
<evidence type="ECO:0000256" key="4">
    <source>
        <dbReference type="ARBA" id="ARBA00022729"/>
    </source>
</evidence>
<organism evidence="14 15">
    <name type="scientific">Daphnia magna</name>
    <dbReference type="NCBI Taxonomy" id="35525"/>
    <lineage>
        <taxon>Eukaryota</taxon>
        <taxon>Metazoa</taxon>
        <taxon>Ecdysozoa</taxon>
        <taxon>Arthropoda</taxon>
        <taxon>Crustacea</taxon>
        <taxon>Branchiopoda</taxon>
        <taxon>Diplostraca</taxon>
        <taxon>Cladocera</taxon>
        <taxon>Anomopoda</taxon>
        <taxon>Daphniidae</taxon>
        <taxon>Daphnia</taxon>
    </lineage>
</organism>
<comment type="subcellular location">
    <subcellularLocation>
        <location evidence="1">Apical cell membrane</location>
    </subcellularLocation>
</comment>
<keyword evidence="8" id="KW-0472">Membrane</keyword>
<keyword evidence="6 11" id="KW-0106">Calcium</keyword>
<dbReference type="FunFam" id="2.60.40.60:FF:000020">
    <property type="entry name" value="Dachsous cadherin-related 1b"/>
    <property type="match status" value="3"/>
</dbReference>
<feature type="domain" description="Cadherin" evidence="13">
    <location>
        <begin position="874"/>
        <end position="977"/>
    </location>
</feature>
<evidence type="ECO:0000256" key="8">
    <source>
        <dbReference type="ARBA" id="ARBA00023136"/>
    </source>
</evidence>
<dbReference type="InterPro" id="IPR020894">
    <property type="entry name" value="Cadherin_CS"/>
</dbReference>
<dbReference type="CDD" id="cd11304">
    <property type="entry name" value="Cadherin_repeat"/>
    <property type="match status" value="8"/>
</dbReference>
<dbReference type="SUPFAM" id="SSF49313">
    <property type="entry name" value="Cadherin-like"/>
    <property type="match status" value="9"/>
</dbReference>
<evidence type="ECO:0000256" key="9">
    <source>
        <dbReference type="ARBA" id="ARBA00023157"/>
    </source>
</evidence>
<dbReference type="OrthoDB" id="26203at2759"/>
<feature type="domain" description="Cadherin" evidence="13">
    <location>
        <begin position="978"/>
        <end position="1083"/>
    </location>
</feature>
<evidence type="ECO:0000313" key="14">
    <source>
        <dbReference type="EMBL" id="KZS13922.1"/>
    </source>
</evidence>
<dbReference type="Proteomes" id="UP000076858">
    <property type="component" value="Unassembled WGS sequence"/>
</dbReference>
<keyword evidence="5" id="KW-0677">Repeat</keyword>
<dbReference type="GO" id="GO:0016339">
    <property type="term" value="P:calcium-dependent cell-cell adhesion via plasma membrane cell adhesion molecules"/>
    <property type="evidence" value="ECO:0007669"/>
    <property type="project" value="UniProtKB-ARBA"/>
</dbReference>
<evidence type="ECO:0000256" key="7">
    <source>
        <dbReference type="ARBA" id="ARBA00022989"/>
    </source>
</evidence>
<dbReference type="FunFam" id="2.60.40.60:FF:000044">
    <property type="entry name" value="Cadherin, EGF LAG seven-pass G-type receptor 3"/>
    <property type="match status" value="1"/>
</dbReference>
<evidence type="ECO:0000256" key="10">
    <source>
        <dbReference type="ARBA" id="ARBA00023180"/>
    </source>
</evidence>
<dbReference type="PROSITE" id="PS50268">
    <property type="entry name" value="CADHERIN_2"/>
    <property type="match status" value="8"/>
</dbReference>
<protein>
    <submittedName>
        <fullName evidence="14">Protocadherin wing polarity protein stan</fullName>
    </submittedName>
</protein>
<evidence type="ECO:0000256" key="12">
    <source>
        <dbReference type="SAM" id="MobiDB-lite"/>
    </source>
</evidence>
<dbReference type="GO" id="GO:0007156">
    <property type="term" value="P:homophilic cell adhesion via plasma membrane adhesion molecules"/>
    <property type="evidence" value="ECO:0007669"/>
    <property type="project" value="InterPro"/>
</dbReference>
<name>A0A162CBW9_9CRUS</name>
<feature type="domain" description="Cadherin" evidence="13">
    <location>
        <begin position="325"/>
        <end position="440"/>
    </location>
</feature>
<dbReference type="Gene3D" id="2.60.40.60">
    <property type="entry name" value="Cadherins"/>
    <property type="match status" value="9"/>
</dbReference>
<dbReference type="GO" id="GO:0051239">
    <property type="term" value="P:regulation of multicellular organismal process"/>
    <property type="evidence" value="ECO:0007669"/>
    <property type="project" value="UniProtKB-ARBA"/>
</dbReference>
<evidence type="ECO:0000256" key="2">
    <source>
        <dbReference type="ARBA" id="ARBA00022536"/>
    </source>
</evidence>
<dbReference type="PANTHER" id="PTHR24026:SF51">
    <property type="entry name" value="PROTOCADHERIN-LIKE WING POLARITY PROTEIN STAN"/>
    <property type="match status" value="1"/>
</dbReference>
<feature type="domain" description="Cadherin" evidence="13">
    <location>
        <begin position="656"/>
        <end position="770"/>
    </location>
</feature>
<feature type="region of interest" description="Disordered" evidence="12">
    <location>
        <begin position="1"/>
        <end position="25"/>
    </location>
</feature>
<evidence type="ECO:0000313" key="15">
    <source>
        <dbReference type="Proteomes" id="UP000076858"/>
    </source>
</evidence>
<dbReference type="PANTHER" id="PTHR24026">
    <property type="entry name" value="FAT ATYPICAL CADHERIN-RELATED"/>
    <property type="match status" value="1"/>
</dbReference>
<dbReference type="InterPro" id="IPR002126">
    <property type="entry name" value="Cadherin-like_dom"/>
</dbReference>
<keyword evidence="10" id="KW-0325">Glycoprotein</keyword>
<proteinExistence type="predicted"/>
<dbReference type="Pfam" id="PF00028">
    <property type="entry name" value="Cadherin"/>
    <property type="match status" value="8"/>
</dbReference>
<evidence type="ECO:0000256" key="5">
    <source>
        <dbReference type="ARBA" id="ARBA00022737"/>
    </source>
</evidence>
<keyword evidence="9" id="KW-1015">Disulfide bond</keyword>